<sequence>CDFQDGVGFLRGRARPANTLITQFIADHHGHRDGPDGLRWGVESICTQLTELGMPIAPSTYYDHINREPSRRERRDDELKEQISRLYAANYGVYGAHKVWLALNREGTPVARCTVEQGLPTSLSPPTPTRGGMLGWRVASTMATSMVLDAIEQAI</sequence>
<feature type="domain" description="HTH-like" evidence="1">
    <location>
        <begin position="75"/>
        <end position="116"/>
    </location>
</feature>
<dbReference type="Pfam" id="PF13276">
    <property type="entry name" value="HTH_21"/>
    <property type="match status" value="1"/>
</dbReference>
<keyword evidence="3" id="KW-1185">Reference proteome</keyword>
<dbReference type="HOGENOM" id="CLU_1699278_0_0_11"/>
<proteinExistence type="predicted"/>
<comment type="caution">
    <text evidence="2">The sequence shown here is derived from an EMBL/GenBank/DDBJ whole genome shotgun (WGS) entry which is preliminary data.</text>
</comment>
<name>D5PDW9_9MYCO</name>
<reference evidence="2 3" key="1">
    <citation type="submission" date="2010-04" db="EMBL/GenBank/DDBJ databases">
        <authorList>
            <person name="Muzny D."/>
            <person name="Qin X."/>
            <person name="Deng J."/>
            <person name="Jiang H."/>
            <person name="Liu Y."/>
            <person name="Qu J."/>
            <person name="Song X.-Z."/>
            <person name="Zhang L."/>
            <person name="Thornton R."/>
            <person name="Coyle M."/>
            <person name="Francisco L."/>
            <person name="Jackson L."/>
            <person name="Javaid M."/>
            <person name="Korchina V."/>
            <person name="Kovar C."/>
            <person name="Mata R."/>
            <person name="Mathew T."/>
            <person name="Ngo R."/>
            <person name="Nguyen L."/>
            <person name="Nguyen N."/>
            <person name="Okwuonu G."/>
            <person name="Ongeri F."/>
            <person name="Pham C."/>
            <person name="Simmons D."/>
            <person name="Wilczek-Boney K."/>
            <person name="Hale W."/>
            <person name="Jakkamsetti A."/>
            <person name="Pham P."/>
            <person name="Ruth R."/>
            <person name="San Lucas F."/>
            <person name="Warren J."/>
            <person name="Zhang J."/>
            <person name="Zhao Z."/>
            <person name="Zhou C."/>
            <person name="Zhu D."/>
            <person name="Lee S."/>
            <person name="Bess C."/>
            <person name="Blankenburg K."/>
            <person name="Forbes L."/>
            <person name="Fu Q."/>
            <person name="Gubbala S."/>
            <person name="Hirani K."/>
            <person name="Jayaseelan J.C."/>
            <person name="Lara F."/>
            <person name="Munidasa M."/>
            <person name="Palculict T."/>
            <person name="Patil S."/>
            <person name="Pu L.-L."/>
            <person name="Saada N."/>
            <person name="Tang L."/>
            <person name="Weissenberger G."/>
            <person name="Zhu Y."/>
            <person name="Hemphill L."/>
            <person name="Shang Y."/>
            <person name="Youmans B."/>
            <person name="Ayvaz T."/>
            <person name="Ross M."/>
            <person name="Santibanez J."/>
            <person name="Aqrawi P."/>
            <person name="Gross S."/>
            <person name="Joshi V."/>
            <person name="Fowler G."/>
            <person name="Nazareth L."/>
            <person name="Reid J."/>
            <person name="Worley K."/>
            <person name="Petrosino J."/>
            <person name="Highlander S."/>
            <person name="Gibbs R."/>
        </authorList>
    </citation>
    <scope>NUCLEOTIDE SEQUENCE [LARGE SCALE GENOMIC DNA]</scope>
    <source>
        <strain evidence="2 3">ATCC BAA-614</strain>
    </source>
</reference>
<organism evidence="2 3">
    <name type="scientific">Mycobacterium parascrofulaceum ATCC BAA-614</name>
    <dbReference type="NCBI Taxonomy" id="525368"/>
    <lineage>
        <taxon>Bacteria</taxon>
        <taxon>Bacillati</taxon>
        <taxon>Actinomycetota</taxon>
        <taxon>Actinomycetes</taxon>
        <taxon>Mycobacteriales</taxon>
        <taxon>Mycobacteriaceae</taxon>
        <taxon>Mycobacterium</taxon>
        <taxon>Mycobacterium simiae complex</taxon>
    </lineage>
</organism>
<gene>
    <name evidence="2" type="ORF">HMPREF0591_4363</name>
</gene>
<dbReference type="AlphaFoldDB" id="D5PDW9"/>
<evidence type="ECO:0000313" key="3">
    <source>
        <dbReference type="Proteomes" id="UP000003653"/>
    </source>
</evidence>
<dbReference type="eggNOG" id="COG2801">
    <property type="taxonomic scope" value="Bacteria"/>
</dbReference>
<feature type="non-terminal residue" evidence="2">
    <location>
        <position position="1"/>
    </location>
</feature>
<accession>D5PDW9</accession>
<evidence type="ECO:0000313" key="2">
    <source>
        <dbReference type="EMBL" id="EFG75734.1"/>
    </source>
</evidence>
<protein>
    <submittedName>
        <fullName evidence="2">IS6110, transposase family protein</fullName>
    </submittedName>
</protein>
<evidence type="ECO:0000259" key="1">
    <source>
        <dbReference type="Pfam" id="PF13276"/>
    </source>
</evidence>
<dbReference type="Proteomes" id="UP000003653">
    <property type="component" value="Unassembled WGS sequence"/>
</dbReference>
<dbReference type="EMBL" id="ADNV01000306">
    <property type="protein sequence ID" value="EFG75734.1"/>
    <property type="molecule type" value="Genomic_DNA"/>
</dbReference>
<dbReference type="InterPro" id="IPR025948">
    <property type="entry name" value="HTH-like_dom"/>
</dbReference>